<dbReference type="OrthoDB" id="10613997at2759"/>
<dbReference type="Proteomes" id="UP000235786">
    <property type="component" value="Unassembled WGS sequence"/>
</dbReference>
<name>A0A2J6RL73_HYAVF</name>
<evidence type="ECO:0000313" key="3">
    <source>
        <dbReference type="Proteomes" id="UP000235786"/>
    </source>
</evidence>
<protein>
    <submittedName>
        <fullName evidence="2">Uncharacterized protein</fullName>
    </submittedName>
</protein>
<evidence type="ECO:0000313" key="2">
    <source>
        <dbReference type="EMBL" id="PMD39272.1"/>
    </source>
</evidence>
<reference evidence="2 3" key="1">
    <citation type="submission" date="2016-04" db="EMBL/GenBank/DDBJ databases">
        <title>A degradative enzymes factory behind the ericoid mycorrhizal symbiosis.</title>
        <authorList>
            <consortium name="DOE Joint Genome Institute"/>
            <person name="Martino E."/>
            <person name="Morin E."/>
            <person name="Grelet G."/>
            <person name="Kuo A."/>
            <person name="Kohler A."/>
            <person name="Daghino S."/>
            <person name="Barry K."/>
            <person name="Choi C."/>
            <person name="Cichocki N."/>
            <person name="Clum A."/>
            <person name="Copeland A."/>
            <person name="Hainaut M."/>
            <person name="Haridas S."/>
            <person name="Labutti K."/>
            <person name="Lindquist E."/>
            <person name="Lipzen A."/>
            <person name="Khouja H.-R."/>
            <person name="Murat C."/>
            <person name="Ohm R."/>
            <person name="Olson A."/>
            <person name="Spatafora J."/>
            <person name="Veneault-Fourrey C."/>
            <person name="Henrissat B."/>
            <person name="Grigoriev I."/>
            <person name="Martin F."/>
            <person name="Perotto S."/>
        </authorList>
    </citation>
    <scope>NUCLEOTIDE SEQUENCE [LARGE SCALE GENOMIC DNA]</scope>
    <source>
        <strain evidence="2 3">F</strain>
    </source>
</reference>
<evidence type="ECO:0000256" key="1">
    <source>
        <dbReference type="SAM" id="MobiDB-lite"/>
    </source>
</evidence>
<accession>A0A2J6RL73</accession>
<feature type="compositionally biased region" description="Polar residues" evidence="1">
    <location>
        <begin position="81"/>
        <end position="90"/>
    </location>
</feature>
<dbReference type="EMBL" id="KZ613947">
    <property type="protein sequence ID" value="PMD39272.1"/>
    <property type="molecule type" value="Genomic_DNA"/>
</dbReference>
<dbReference type="AlphaFoldDB" id="A0A2J6RL73"/>
<gene>
    <name evidence="2" type="ORF">L207DRAFT_56296</name>
</gene>
<keyword evidence="3" id="KW-1185">Reference proteome</keyword>
<organism evidence="2 3">
    <name type="scientific">Hyaloscypha variabilis (strain UAMH 11265 / GT02V1 / F)</name>
    <name type="common">Meliniomyces variabilis</name>
    <dbReference type="NCBI Taxonomy" id="1149755"/>
    <lineage>
        <taxon>Eukaryota</taxon>
        <taxon>Fungi</taxon>
        <taxon>Dikarya</taxon>
        <taxon>Ascomycota</taxon>
        <taxon>Pezizomycotina</taxon>
        <taxon>Leotiomycetes</taxon>
        <taxon>Helotiales</taxon>
        <taxon>Hyaloscyphaceae</taxon>
        <taxon>Hyaloscypha</taxon>
        <taxon>Hyaloscypha variabilis</taxon>
    </lineage>
</organism>
<feature type="region of interest" description="Disordered" evidence="1">
    <location>
        <begin position="70"/>
        <end position="98"/>
    </location>
</feature>
<sequence length="139" mass="15371">MPATVRSKTLAELYIGLGYSGELPGRRPSDLDAVLQHCDLGISAYGSPHPFNKPDSKEAKALARQTLSTNERGAALWPDNTHGSWPSWSTRRTKHTTNIKIRKVPTSGIRGPMTNRPVKLPLKLKAYLHLLVHQKLPST</sequence>
<proteinExistence type="predicted"/>